<evidence type="ECO:0000313" key="1">
    <source>
        <dbReference type="EMBL" id="OIR11165.1"/>
    </source>
</evidence>
<proteinExistence type="predicted"/>
<dbReference type="InterPro" id="IPR016631">
    <property type="entry name" value="Regulatory_RpfE"/>
</dbReference>
<dbReference type="PIRSF" id="PIRSF015283">
    <property type="entry name" value="Regulatory_RpfE"/>
    <property type="match status" value="1"/>
</dbReference>
<organism evidence="1">
    <name type="scientific">mine drainage metagenome</name>
    <dbReference type="NCBI Taxonomy" id="410659"/>
    <lineage>
        <taxon>unclassified sequences</taxon>
        <taxon>metagenomes</taxon>
        <taxon>ecological metagenomes</taxon>
    </lineage>
</organism>
<sequence length="329" mass="35361">MEHVHLLIPGLFPPSDIAAQASAGLQVPALGKLLSRAGVRTSATGTLEDRLCAAFGVQAVAPTRAAADGLETGESYWLCADPVNLQLQHAQVMLLSVAPSLEEASALCACLNGHFDGMGLRFSAPHPQRWYVRLETEPQMTTSPLRLAAGGDAKLHQPQGTDALHWQRIATEVQMLLYAHPVNQARAARGEMMVGSLWFWGGGRARPPVQAFDAVGGDGGLAGMFARGAGIPQPGSLQAMLAASGMRGLWVCEMPDAAMQRGDVCAWREAVQMVERDQAQPLLRALQAGRLQRLTLEAMCEQGVQRFELGRGDAWKLWRAARPLAKYAV</sequence>
<dbReference type="AlphaFoldDB" id="A0A1J5T4E4"/>
<comment type="caution">
    <text evidence="1">The sequence shown here is derived from an EMBL/GenBank/DDBJ whole genome shotgun (WGS) entry which is preliminary data.</text>
</comment>
<name>A0A1J5T4E4_9ZZZZ</name>
<gene>
    <name evidence="1" type="ORF">GALL_73430</name>
</gene>
<dbReference type="EMBL" id="MLJW01000021">
    <property type="protein sequence ID" value="OIR11165.1"/>
    <property type="molecule type" value="Genomic_DNA"/>
</dbReference>
<protein>
    <submittedName>
        <fullName evidence="1">Cofactor-independent phosphoglycerate mutase</fullName>
    </submittedName>
</protein>
<reference evidence="1" key="1">
    <citation type="submission" date="2016-10" db="EMBL/GenBank/DDBJ databases">
        <title>Sequence of Gallionella enrichment culture.</title>
        <authorList>
            <person name="Poehlein A."/>
            <person name="Muehling M."/>
            <person name="Daniel R."/>
        </authorList>
    </citation>
    <scope>NUCLEOTIDE SEQUENCE</scope>
</reference>
<accession>A0A1J5T4E4</accession>